<name>A0A2U3KRY3_9BACT</name>
<dbReference type="EMBL" id="OMOD01000138">
    <property type="protein sequence ID" value="SPF42337.1"/>
    <property type="molecule type" value="Genomic_DNA"/>
</dbReference>
<evidence type="ECO:0000313" key="2">
    <source>
        <dbReference type="Proteomes" id="UP000238701"/>
    </source>
</evidence>
<accession>A0A2U3KRY3</accession>
<dbReference type="OrthoDB" id="9861774at2"/>
<dbReference type="AlphaFoldDB" id="A0A2U3KRY3"/>
<organism evidence="1 2">
    <name type="scientific">Candidatus Sulfotelmatobacter kueseliae</name>
    <dbReference type="NCBI Taxonomy" id="2042962"/>
    <lineage>
        <taxon>Bacteria</taxon>
        <taxon>Pseudomonadati</taxon>
        <taxon>Acidobacteriota</taxon>
        <taxon>Terriglobia</taxon>
        <taxon>Terriglobales</taxon>
        <taxon>Candidatus Korobacteraceae</taxon>
        <taxon>Candidatus Sulfotelmatobacter</taxon>
    </lineage>
</organism>
<protein>
    <submittedName>
        <fullName evidence="1">Uncharacterized protein</fullName>
    </submittedName>
</protein>
<gene>
    <name evidence="1" type="ORF">SBA1_440035</name>
</gene>
<evidence type="ECO:0000313" key="1">
    <source>
        <dbReference type="EMBL" id="SPF42337.1"/>
    </source>
</evidence>
<proteinExistence type="predicted"/>
<dbReference type="Proteomes" id="UP000238701">
    <property type="component" value="Unassembled WGS sequence"/>
</dbReference>
<reference evidence="2" key="1">
    <citation type="submission" date="2018-02" db="EMBL/GenBank/DDBJ databases">
        <authorList>
            <person name="Hausmann B."/>
        </authorList>
    </citation>
    <scope>NUCLEOTIDE SEQUENCE [LARGE SCALE GENOMIC DNA]</scope>
    <source>
        <strain evidence="2">Peat soil MAG SbA1</strain>
    </source>
</reference>
<sequence>MYHYDPKTALEELTEDATLPNPVHVRDMILRKRLSADKSLELNRLFVEYQKFFGEAQKLGKEILKRLAA</sequence>